<evidence type="ECO:0000259" key="14">
    <source>
        <dbReference type="Pfam" id="PF02163"/>
    </source>
</evidence>
<organism evidence="15 16">
    <name type="scientific">Aquariibacter lacus</name>
    <dbReference type="NCBI Taxonomy" id="2801332"/>
    <lineage>
        <taxon>Bacteria</taxon>
        <taxon>Pseudomonadati</taxon>
        <taxon>Pseudomonadota</taxon>
        <taxon>Betaproteobacteria</taxon>
        <taxon>Burkholderiales</taxon>
        <taxon>Sphaerotilaceae</taxon>
        <taxon>Aquariibacter</taxon>
    </lineage>
</organism>
<dbReference type="InterPro" id="IPR008915">
    <property type="entry name" value="Peptidase_M50"/>
</dbReference>
<evidence type="ECO:0000256" key="4">
    <source>
        <dbReference type="ARBA" id="ARBA00022475"/>
    </source>
</evidence>
<protein>
    <submittedName>
        <fullName evidence="15">Site-2 protease family protein</fullName>
    </submittedName>
</protein>
<evidence type="ECO:0000256" key="2">
    <source>
        <dbReference type="ARBA" id="ARBA00004651"/>
    </source>
</evidence>
<feature type="transmembrane region" description="Helical" evidence="13">
    <location>
        <begin position="181"/>
        <end position="200"/>
    </location>
</feature>
<comment type="cofactor">
    <cofactor evidence="1">
        <name>Zn(2+)</name>
        <dbReference type="ChEBI" id="CHEBI:29105"/>
    </cofactor>
</comment>
<reference evidence="15 16" key="1">
    <citation type="submission" date="2021-01" db="EMBL/GenBank/DDBJ databases">
        <title>Piscinibacter sp. Jin2 Genome sequencing and assembly.</title>
        <authorList>
            <person name="Kim I."/>
        </authorList>
    </citation>
    <scope>NUCLEOTIDE SEQUENCE [LARGE SCALE GENOMIC DNA]</scope>
    <source>
        <strain evidence="15 16">Jin2</strain>
    </source>
</reference>
<evidence type="ECO:0000256" key="5">
    <source>
        <dbReference type="ARBA" id="ARBA00022670"/>
    </source>
</evidence>
<evidence type="ECO:0000256" key="10">
    <source>
        <dbReference type="ARBA" id="ARBA00022989"/>
    </source>
</evidence>
<feature type="transmembrane region" description="Helical" evidence="13">
    <location>
        <begin position="55"/>
        <end position="76"/>
    </location>
</feature>
<dbReference type="GO" id="GO:0008237">
    <property type="term" value="F:metallopeptidase activity"/>
    <property type="evidence" value="ECO:0007669"/>
    <property type="project" value="UniProtKB-KW"/>
</dbReference>
<keyword evidence="10 13" id="KW-1133">Transmembrane helix</keyword>
<keyword evidence="11" id="KW-0482">Metalloprotease</keyword>
<gene>
    <name evidence="15" type="ORF">JI742_05450</name>
</gene>
<keyword evidence="16" id="KW-1185">Reference proteome</keyword>
<feature type="transmembrane region" description="Helical" evidence="13">
    <location>
        <begin position="130"/>
        <end position="151"/>
    </location>
</feature>
<comment type="subcellular location">
    <subcellularLocation>
        <location evidence="2">Cell membrane</location>
        <topology evidence="2">Multi-pass membrane protein</topology>
    </subcellularLocation>
</comment>
<dbReference type="GO" id="GO:0005886">
    <property type="term" value="C:plasma membrane"/>
    <property type="evidence" value="ECO:0007669"/>
    <property type="project" value="UniProtKB-SubCell"/>
</dbReference>
<feature type="domain" description="Peptidase M50" evidence="14">
    <location>
        <begin position="137"/>
        <end position="188"/>
    </location>
</feature>
<evidence type="ECO:0000256" key="1">
    <source>
        <dbReference type="ARBA" id="ARBA00001947"/>
    </source>
</evidence>
<keyword evidence="5 15" id="KW-0645">Protease</keyword>
<dbReference type="AlphaFoldDB" id="A0A9X0XE24"/>
<evidence type="ECO:0000313" key="15">
    <source>
        <dbReference type="EMBL" id="MBL0719333.1"/>
    </source>
</evidence>
<dbReference type="Pfam" id="PF02163">
    <property type="entry name" value="Peptidase_M50"/>
    <property type="match status" value="1"/>
</dbReference>
<dbReference type="CDD" id="cd06158">
    <property type="entry name" value="S2P-M50_like_1"/>
    <property type="match status" value="1"/>
</dbReference>
<proteinExistence type="inferred from homology"/>
<dbReference type="RefSeq" id="WP_201824596.1">
    <property type="nucleotide sequence ID" value="NZ_JAERRA010000001.1"/>
</dbReference>
<keyword evidence="8" id="KW-0378">Hydrolase</keyword>
<dbReference type="InterPro" id="IPR044537">
    <property type="entry name" value="Rip2-like"/>
</dbReference>
<dbReference type="Proteomes" id="UP000643207">
    <property type="component" value="Unassembled WGS sequence"/>
</dbReference>
<keyword evidence="6 13" id="KW-0812">Transmembrane</keyword>
<evidence type="ECO:0000256" key="13">
    <source>
        <dbReference type="SAM" id="Phobius"/>
    </source>
</evidence>
<evidence type="ECO:0000256" key="8">
    <source>
        <dbReference type="ARBA" id="ARBA00022801"/>
    </source>
</evidence>
<dbReference type="GO" id="GO:0046872">
    <property type="term" value="F:metal ion binding"/>
    <property type="evidence" value="ECO:0007669"/>
    <property type="project" value="UniProtKB-KW"/>
</dbReference>
<comment type="similarity">
    <text evidence="3">Belongs to the peptidase M50B family.</text>
</comment>
<comment type="caution">
    <text evidence="15">The sequence shown here is derived from an EMBL/GenBank/DDBJ whole genome shotgun (WGS) entry which is preliminary data.</text>
</comment>
<evidence type="ECO:0000256" key="11">
    <source>
        <dbReference type="ARBA" id="ARBA00023049"/>
    </source>
</evidence>
<sequence>MEAPELVRTLAVYLLPVLFAITLHEVAHGHAARQLGDPTAALLGRLSLNPLRHIDPIGTVLMPLLLYVGTGGAFVFGYAKPVPVDMRRLRHPKRDMVWVAFAGPAANLVQALLWAVLGTGLIVLGVEEPFFRLVCKAGVLVNLVMFAFNLLPLPPLDGGRIAVGLLPMALARPLARVERWGFFLVVGLVLLGVVTHYWMLPIMRFVLNLMRELLPALNTLLATLPSA</sequence>
<feature type="transmembrane region" description="Helical" evidence="13">
    <location>
        <begin position="97"/>
        <end position="124"/>
    </location>
</feature>
<evidence type="ECO:0000256" key="7">
    <source>
        <dbReference type="ARBA" id="ARBA00022723"/>
    </source>
</evidence>
<keyword evidence="7" id="KW-0479">Metal-binding</keyword>
<keyword evidence="4" id="KW-1003">Cell membrane</keyword>
<name>A0A9X0XE24_9BURK</name>
<dbReference type="InterPro" id="IPR052348">
    <property type="entry name" value="Metallopeptidase_M50B"/>
</dbReference>
<dbReference type="PANTHER" id="PTHR35864">
    <property type="entry name" value="ZINC METALLOPROTEASE MJ0611-RELATED"/>
    <property type="match status" value="1"/>
</dbReference>
<evidence type="ECO:0000256" key="12">
    <source>
        <dbReference type="ARBA" id="ARBA00023136"/>
    </source>
</evidence>
<dbReference type="EMBL" id="JAERRA010000001">
    <property type="protein sequence ID" value="MBL0719333.1"/>
    <property type="molecule type" value="Genomic_DNA"/>
</dbReference>
<accession>A0A9X0XE24</accession>
<evidence type="ECO:0000313" key="16">
    <source>
        <dbReference type="Proteomes" id="UP000643207"/>
    </source>
</evidence>
<dbReference type="PANTHER" id="PTHR35864:SF1">
    <property type="entry name" value="ZINC METALLOPROTEASE YWHC-RELATED"/>
    <property type="match status" value="1"/>
</dbReference>
<evidence type="ECO:0000256" key="6">
    <source>
        <dbReference type="ARBA" id="ARBA00022692"/>
    </source>
</evidence>
<keyword evidence="12 13" id="KW-0472">Membrane</keyword>
<evidence type="ECO:0000256" key="9">
    <source>
        <dbReference type="ARBA" id="ARBA00022833"/>
    </source>
</evidence>
<keyword evidence="9" id="KW-0862">Zinc</keyword>
<evidence type="ECO:0000256" key="3">
    <source>
        <dbReference type="ARBA" id="ARBA00007931"/>
    </source>
</evidence>
<dbReference type="GO" id="GO:0006508">
    <property type="term" value="P:proteolysis"/>
    <property type="evidence" value="ECO:0007669"/>
    <property type="project" value="UniProtKB-KW"/>
</dbReference>